<dbReference type="AlphaFoldDB" id="A0A8E0RN29"/>
<evidence type="ECO:0000256" key="9">
    <source>
        <dbReference type="SAM" id="Phobius"/>
    </source>
</evidence>
<dbReference type="GO" id="GO:0005743">
    <property type="term" value="C:mitochondrial inner membrane"/>
    <property type="evidence" value="ECO:0007669"/>
    <property type="project" value="UniProtKB-SubCell"/>
</dbReference>
<evidence type="ECO:0000256" key="3">
    <source>
        <dbReference type="ARBA" id="ARBA00014604"/>
    </source>
</evidence>
<evidence type="ECO:0000256" key="8">
    <source>
        <dbReference type="ARBA" id="ARBA00023136"/>
    </source>
</evidence>
<evidence type="ECO:0000256" key="2">
    <source>
        <dbReference type="ARBA" id="ARBA00007020"/>
    </source>
</evidence>
<keyword evidence="11" id="KW-1185">Reference proteome</keyword>
<evidence type="ECO:0000256" key="1">
    <source>
        <dbReference type="ARBA" id="ARBA00004448"/>
    </source>
</evidence>
<comment type="similarity">
    <text evidence="2">Belongs to the TMEM186 family.</text>
</comment>
<keyword evidence="8 9" id="KW-0472">Membrane</keyword>
<organism evidence="10 11">
    <name type="scientific">Fasciolopsis buskii</name>
    <dbReference type="NCBI Taxonomy" id="27845"/>
    <lineage>
        <taxon>Eukaryota</taxon>
        <taxon>Metazoa</taxon>
        <taxon>Spiralia</taxon>
        <taxon>Lophotrochozoa</taxon>
        <taxon>Platyhelminthes</taxon>
        <taxon>Trematoda</taxon>
        <taxon>Digenea</taxon>
        <taxon>Plagiorchiida</taxon>
        <taxon>Echinostomata</taxon>
        <taxon>Echinostomatoidea</taxon>
        <taxon>Fasciolidae</taxon>
        <taxon>Fasciolopsis</taxon>
    </lineage>
</organism>
<keyword evidence="7" id="KW-0496">Mitochondrion</keyword>
<gene>
    <name evidence="10" type="ORF">FBUS_02758</name>
</gene>
<keyword evidence="6 9" id="KW-1133">Transmembrane helix</keyword>
<proteinExistence type="inferred from homology"/>
<evidence type="ECO:0000313" key="11">
    <source>
        <dbReference type="Proteomes" id="UP000728185"/>
    </source>
</evidence>
<protein>
    <recommendedName>
        <fullName evidence="3">Transmembrane protein 186</fullName>
    </recommendedName>
</protein>
<feature type="transmembrane region" description="Helical" evidence="9">
    <location>
        <begin position="100"/>
        <end position="120"/>
    </location>
</feature>
<evidence type="ECO:0000256" key="7">
    <source>
        <dbReference type="ARBA" id="ARBA00023128"/>
    </source>
</evidence>
<feature type="transmembrane region" description="Helical" evidence="9">
    <location>
        <begin position="126"/>
        <end position="149"/>
    </location>
</feature>
<name>A0A8E0RN29_9TREM</name>
<dbReference type="Proteomes" id="UP000728185">
    <property type="component" value="Unassembled WGS sequence"/>
</dbReference>
<evidence type="ECO:0000256" key="5">
    <source>
        <dbReference type="ARBA" id="ARBA00022792"/>
    </source>
</evidence>
<dbReference type="InterPro" id="IPR026571">
    <property type="entry name" value="Tmem186"/>
</dbReference>
<dbReference type="EMBL" id="LUCM01011677">
    <property type="protein sequence ID" value="KAA0183603.1"/>
    <property type="molecule type" value="Genomic_DNA"/>
</dbReference>
<keyword evidence="4 9" id="KW-0812">Transmembrane</keyword>
<comment type="subcellular location">
    <subcellularLocation>
        <location evidence="1">Mitochondrion inner membrane</location>
        <topology evidence="1">Multi-pass membrane protein</topology>
    </subcellularLocation>
</comment>
<keyword evidence="5" id="KW-0999">Mitochondrion inner membrane</keyword>
<evidence type="ECO:0000256" key="6">
    <source>
        <dbReference type="ARBA" id="ARBA00022989"/>
    </source>
</evidence>
<evidence type="ECO:0000256" key="4">
    <source>
        <dbReference type="ARBA" id="ARBA00022692"/>
    </source>
</evidence>
<reference evidence="10" key="1">
    <citation type="submission" date="2019-05" db="EMBL/GenBank/DDBJ databases">
        <title>Annotation for the trematode Fasciolopsis buski.</title>
        <authorList>
            <person name="Choi Y.-J."/>
        </authorList>
    </citation>
    <scope>NUCLEOTIDE SEQUENCE</scope>
    <source>
        <strain evidence="10">HT</strain>
        <tissue evidence="10">Whole worm</tissue>
    </source>
</reference>
<dbReference type="PANTHER" id="PTHR13603:SF1">
    <property type="entry name" value="TRANSMEMBRANE PROTEIN 186"/>
    <property type="match status" value="1"/>
</dbReference>
<sequence>LLLGVRRVGLSLVTGSYCGIRSVNSHPPGLIPLRFRSSRQIHHYSPWTYLTRIVTTSSVPQQMNSGLPLNISQIDHNNPHEWQPVYRFTSMPFLQAISRLKFLFTTMLVLGTPFVVYAGYEGYVTPNFPVFFVGATVFSLGTLATFSYFSTKLIGVVSIHKPSGLIRLGHLTFWGGRANTLVPIEHLVPPTDFADNPTDSQTVRIGVLTESISDRPPAKIQRIFFMTRLRSNLVDGDAFERLFGFRW</sequence>
<dbReference type="PANTHER" id="PTHR13603">
    <property type="entry name" value="TRANSMEMBRANE PROTEIN 186"/>
    <property type="match status" value="1"/>
</dbReference>
<comment type="caution">
    <text evidence="10">The sequence shown here is derived from an EMBL/GenBank/DDBJ whole genome shotgun (WGS) entry which is preliminary data.</text>
</comment>
<feature type="non-terminal residue" evidence="10">
    <location>
        <position position="247"/>
    </location>
</feature>
<evidence type="ECO:0000313" key="10">
    <source>
        <dbReference type="EMBL" id="KAA0183603.1"/>
    </source>
</evidence>
<accession>A0A8E0RN29</accession>
<dbReference type="OrthoDB" id="6147888at2759"/>